<sequence length="126" mass="14447">MTKNSKGVYCYKNCPVGVRRKQSNKQDNGETTLYFRIFRKDETQVRGKTQGLHKLATQANSKALIITRTIALSVYLTNSQCEQDTKDISVDQNTFLVYPYCHVFIVFLTGRDVTWKSLEKSGSRLL</sequence>
<evidence type="ECO:0000313" key="2">
    <source>
        <dbReference type="Proteomes" id="UP000499080"/>
    </source>
</evidence>
<organism evidence="1 2">
    <name type="scientific">Araneus ventricosus</name>
    <name type="common">Orbweaver spider</name>
    <name type="synonym">Epeira ventricosa</name>
    <dbReference type="NCBI Taxonomy" id="182803"/>
    <lineage>
        <taxon>Eukaryota</taxon>
        <taxon>Metazoa</taxon>
        <taxon>Ecdysozoa</taxon>
        <taxon>Arthropoda</taxon>
        <taxon>Chelicerata</taxon>
        <taxon>Arachnida</taxon>
        <taxon>Araneae</taxon>
        <taxon>Araneomorphae</taxon>
        <taxon>Entelegynae</taxon>
        <taxon>Araneoidea</taxon>
        <taxon>Araneidae</taxon>
        <taxon>Araneus</taxon>
    </lineage>
</organism>
<comment type="caution">
    <text evidence="1">The sequence shown here is derived from an EMBL/GenBank/DDBJ whole genome shotgun (WGS) entry which is preliminary data.</text>
</comment>
<accession>A0A4Y2I1N8</accession>
<dbReference type="EMBL" id="BGPR01002307">
    <property type="protein sequence ID" value="GBM71342.1"/>
    <property type="molecule type" value="Genomic_DNA"/>
</dbReference>
<dbReference type="Proteomes" id="UP000499080">
    <property type="component" value="Unassembled WGS sequence"/>
</dbReference>
<reference evidence="1 2" key="1">
    <citation type="journal article" date="2019" name="Sci. Rep.">
        <title>Orb-weaving spider Araneus ventricosus genome elucidates the spidroin gene catalogue.</title>
        <authorList>
            <person name="Kono N."/>
            <person name="Nakamura H."/>
            <person name="Ohtoshi R."/>
            <person name="Moran D.A.P."/>
            <person name="Shinohara A."/>
            <person name="Yoshida Y."/>
            <person name="Fujiwara M."/>
            <person name="Mori M."/>
            <person name="Tomita M."/>
            <person name="Arakawa K."/>
        </authorList>
    </citation>
    <scope>NUCLEOTIDE SEQUENCE [LARGE SCALE GENOMIC DNA]</scope>
</reference>
<protein>
    <submittedName>
        <fullName evidence="1">Uncharacterized protein</fullName>
    </submittedName>
</protein>
<dbReference type="AlphaFoldDB" id="A0A4Y2I1N8"/>
<proteinExistence type="predicted"/>
<evidence type="ECO:0000313" key="1">
    <source>
        <dbReference type="EMBL" id="GBM71342.1"/>
    </source>
</evidence>
<keyword evidence="2" id="KW-1185">Reference proteome</keyword>
<gene>
    <name evidence="1" type="ORF">AVEN_62057_1</name>
</gene>
<name>A0A4Y2I1N8_ARAVE</name>